<feature type="region of interest" description="Disordered" evidence="1">
    <location>
        <begin position="59"/>
        <end position="92"/>
    </location>
</feature>
<dbReference type="AlphaFoldDB" id="A0AAV4TBH4"/>
<evidence type="ECO:0000313" key="2">
    <source>
        <dbReference type="EMBL" id="GIY42162.1"/>
    </source>
</evidence>
<name>A0AAV4TBH4_CAEEX</name>
<proteinExistence type="predicted"/>
<accession>A0AAV4TBH4</accession>
<comment type="caution">
    <text evidence="2">The sequence shown here is derived from an EMBL/GenBank/DDBJ whole genome shotgun (WGS) entry which is preliminary data.</text>
</comment>
<protein>
    <submittedName>
        <fullName evidence="2">Uncharacterized protein</fullName>
    </submittedName>
</protein>
<dbReference type="Proteomes" id="UP001054945">
    <property type="component" value="Unassembled WGS sequence"/>
</dbReference>
<reference evidence="2 3" key="1">
    <citation type="submission" date="2021-06" db="EMBL/GenBank/DDBJ databases">
        <title>Caerostris extrusa draft genome.</title>
        <authorList>
            <person name="Kono N."/>
            <person name="Arakawa K."/>
        </authorList>
    </citation>
    <scope>NUCLEOTIDE SEQUENCE [LARGE SCALE GENOMIC DNA]</scope>
</reference>
<feature type="compositionally biased region" description="Basic and acidic residues" evidence="1">
    <location>
        <begin position="62"/>
        <end position="87"/>
    </location>
</feature>
<evidence type="ECO:0000313" key="3">
    <source>
        <dbReference type="Proteomes" id="UP001054945"/>
    </source>
</evidence>
<evidence type="ECO:0000256" key="1">
    <source>
        <dbReference type="SAM" id="MobiDB-lite"/>
    </source>
</evidence>
<dbReference type="EMBL" id="BPLR01010809">
    <property type="protein sequence ID" value="GIY42162.1"/>
    <property type="molecule type" value="Genomic_DNA"/>
</dbReference>
<keyword evidence="3" id="KW-1185">Reference proteome</keyword>
<sequence length="125" mass="13967">MENCTFSSKPPVDHGLPCNPSITKCSSDALIHPFKRLSGPGRRSDCGRANILINPTGCSEGRSIDSLDKPRNRALDTEETTSRDRCPHHLQASRRYPMGKRLQKSLLFQPAVVVVCRWLLRVVGR</sequence>
<organism evidence="2 3">
    <name type="scientific">Caerostris extrusa</name>
    <name type="common">Bark spider</name>
    <name type="synonym">Caerostris bankana</name>
    <dbReference type="NCBI Taxonomy" id="172846"/>
    <lineage>
        <taxon>Eukaryota</taxon>
        <taxon>Metazoa</taxon>
        <taxon>Ecdysozoa</taxon>
        <taxon>Arthropoda</taxon>
        <taxon>Chelicerata</taxon>
        <taxon>Arachnida</taxon>
        <taxon>Araneae</taxon>
        <taxon>Araneomorphae</taxon>
        <taxon>Entelegynae</taxon>
        <taxon>Araneoidea</taxon>
        <taxon>Araneidae</taxon>
        <taxon>Caerostris</taxon>
    </lineage>
</organism>
<gene>
    <name evidence="2" type="ORF">CEXT_742801</name>
</gene>